<reference evidence="2 3" key="1">
    <citation type="submission" date="2019-07" db="EMBL/GenBank/DDBJ databases">
        <title>Whole genome shotgun sequence of Microvirga aerophila NBRC 106136.</title>
        <authorList>
            <person name="Hosoyama A."/>
            <person name="Uohara A."/>
            <person name="Ohji S."/>
            <person name="Ichikawa N."/>
        </authorList>
    </citation>
    <scope>NUCLEOTIDE SEQUENCE [LARGE SCALE GENOMIC DNA]</scope>
    <source>
        <strain evidence="2 3">NBRC 106136</strain>
    </source>
</reference>
<dbReference type="InterPro" id="IPR045426">
    <property type="entry name" value="ADYC"/>
</dbReference>
<keyword evidence="3" id="KW-1185">Reference proteome</keyword>
<dbReference type="RefSeq" id="WP_210207455.1">
    <property type="nucleotide sequence ID" value="NZ_QOIO01000012.1"/>
</dbReference>
<name>A0A512BNC6_9HYPH</name>
<evidence type="ECO:0000313" key="3">
    <source>
        <dbReference type="Proteomes" id="UP000321085"/>
    </source>
</evidence>
<proteinExistence type="predicted"/>
<comment type="caution">
    <text evidence="2">The sequence shown here is derived from an EMBL/GenBank/DDBJ whole genome shotgun (WGS) entry which is preliminary data.</text>
</comment>
<dbReference type="AlphaFoldDB" id="A0A512BNC6"/>
<dbReference type="EMBL" id="BJYU01000011">
    <property type="protein sequence ID" value="GEO13471.1"/>
    <property type="molecule type" value="Genomic_DNA"/>
</dbReference>
<accession>A0A512BNC6</accession>
<dbReference type="Proteomes" id="UP000321085">
    <property type="component" value="Unassembled WGS sequence"/>
</dbReference>
<sequence length="268" mass="28795">MIHASMRTSISVILLRASLLWFVTTGAAFGASGQLRAQGAEFVLQLEDGRILKRDALVGLKLVLAGETGGTEIRIDAVDEDAGAVGGPIPLYRLSLVHPADPASADFCRPDAYGRRAGFPLSDGAGGFRLTCTSGAEGKCVLMGYRPWEDTEDIPMKDLHRACVHMLRADYGGDDHPSTRNGTVIDIYDRFGIQKAERVGGMRFEAAWGRDGALCVAHPRIAENISLEDIGRRYPALAGFLGPASCDEDAMKAEPRALLFNRSPAPLP</sequence>
<gene>
    <name evidence="2" type="ORF">MAE02_11670</name>
</gene>
<feature type="domain" description="ADYC" evidence="1">
    <location>
        <begin position="56"/>
        <end position="221"/>
    </location>
</feature>
<dbReference type="Pfam" id="PF20032">
    <property type="entry name" value="ADYC"/>
    <property type="match status" value="1"/>
</dbReference>
<protein>
    <recommendedName>
        <fullName evidence="1">ADYC domain-containing protein</fullName>
    </recommendedName>
</protein>
<evidence type="ECO:0000313" key="2">
    <source>
        <dbReference type="EMBL" id="GEO13471.1"/>
    </source>
</evidence>
<evidence type="ECO:0000259" key="1">
    <source>
        <dbReference type="Pfam" id="PF20032"/>
    </source>
</evidence>
<organism evidence="2 3">
    <name type="scientific">Microvirga aerophila</name>
    <dbReference type="NCBI Taxonomy" id="670291"/>
    <lineage>
        <taxon>Bacteria</taxon>
        <taxon>Pseudomonadati</taxon>
        <taxon>Pseudomonadota</taxon>
        <taxon>Alphaproteobacteria</taxon>
        <taxon>Hyphomicrobiales</taxon>
        <taxon>Methylobacteriaceae</taxon>
        <taxon>Microvirga</taxon>
    </lineage>
</organism>